<dbReference type="GO" id="GO:0005783">
    <property type="term" value="C:endoplasmic reticulum"/>
    <property type="evidence" value="ECO:0007669"/>
    <property type="project" value="UniProtKB-SubCell"/>
</dbReference>
<dbReference type="PANTHER" id="PTHR48182">
    <property type="entry name" value="PROTEIN SERAC1"/>
    <property type="match status" value="1"/>
</dbReference>
<dbReference type="OrthoDB" id="5086500at2759"/>
<evidence type="ECO:0000256" key="6">
    <source>
        <dbReference type="ARBA" id="ARBA00023136"/>
    </source>
</evidence>
<proteinExistence type="predicted"/>
<gene>
    <name evidence="8" type="ORF">SODALDRAFT_381031</name>
</gene>
<dbReference type="EMBL" id="ML119060">
    <property type="protein sequence ID" value="ROT35735.1"/>
    <property type="molecule type" value="Genomic_DNA"/>
</dbReference>
<evidence type="ECO:0000256" key="7">
    <source>
        <dbReference type="SAM" id="MobiDB-lite"/>
    </source>
</evidence>
<keyword evidence="4" id="KW-0256">Endoplasmic reticulum</keyword>
<dbReference type="GeneID" id="39583621"/>
<dbReference type="PANTHER" id="PTHR48182:SF2">
    <property type="entry name" value="PROTEIN SERAC1"/>
    <property type="match status" value="1"/>
</dbReference>
<evidence type="ECO:0000313" key="8">
    <source>
        <dbReference type="EMBL" id="ROT35735.1"/>
    </source>
</evidence>
<evidence type="ECO:0000256" key="4">
    <source>
        <dbReference type="ARBA" id="ARBA00022824"/>
    </source>
</evidence>
<protein>
    <submittedName>
        <fullName evidence="8">Uncharacterized protein</fullName>
    </submittedName>
</protein>
<evidence type="ECO:0000256" key="5">
    <source>
        <dbReference type="ARBA" id="ARBA00023128"/>
    </source>
</evidence>
<dbReference type="STRING" id="1314773.A0A3N2PMI3"/>
<accession>A0A3N2PMI3</accession>
<dbReference type="RefSeq" id="XP_028463541.1">
    <property type="nucleotide sequence ID" value="XM_028615144.1"/>
</dbReference>
<dbReference type="Proteomes" id="UP000272025">
    <property type="component" value="Unassembled WGS sequence"/>
</dbReference>
<comment type="subcellular location">
    <subcellularLocation>
        <location evidence="2">Endoplasmic reticulum</location>
    </subcellularLocation>
    <subcellularLocation>
        <location evidence="3">Membrane</location>
    </subcellularLocation>
    <subcellularLocation>
        <location evidence="1">Mitochondrion</location>
    </subcellularLocation>
</comment>
<dbReference type="GO" id="GO:0005739">
    <property type="term" value="C:mitochondrion"/>
    <property type="evidence" value="ECO:0007669"/>
    <property type="project" value="UniProtKB-SubCell"/>
</dbReference>
<evidence type="ECO:0000256" key="2">
    <source>
        <dbReference type="ARBA" id="ARBA00004240"/>
    </source>
</evidence>
<dbReference type="InterPro" id="IPR052374">
    <property type="entry name" value="SERAC1"/>
</dbReference>
<keyword evidence="5" id="KW-0496">Mitochondrion</keyword>
<evidence type="ECO:0000313" key="9">
    <source>
        <dbReference type="Proteomes" id="UP000272025"/>
    </source>
</evidence>
<keyword evidence="9" id="KW-1185">Reference proteome</keyword>
<name>A0A3N2PMI3_SODAK</name>
<reference evidence="8 9" key="1">
    <citation type="journal article" date="2018" name="Mol. Ecol.">
        <title>The obligate alkalophilic soda-lake fungus Sodiomyces alkalinus has shifted to a protein diet.</title>
        <authorList>
            <person name="Grum-Grzhimaylo A.A."/>
            <person name="Falkoski D.L."/>
            <person name="van den Heuvel J."/>
            <person name="Valero-Jimenez C.A."/>
            <person name="Min B."/>
            <person name="Choi I.G."/>
            <person name="Lipzen A."/>
            <person name="Daum C.G."/>
            <person name="Aanen D.K."/>
            <person name="Tsang A."/>
            <person name="Henrissat B."/>
            <person name="Bilanenko E.N."/>
            <person name="de Vries R.P."/>
            <person name="van Kan J.A.L."/>
            <person name="Grigoriev I.V."/>
            <person name="Debets A.J.M."/>
        </authorList>
    </citation>
    <scope>NUCLEOTIDE SEQUENCE [LARGE SCALE GENOMIC DNA]</scope>
    <source>
        <strain evidence="8 9">F11</strain>
    </source>
</reference>
<dbReference type="GO" id="GO:0016020">
    <property type="term" value="C:membrane"/>
    <property type="evidence" value="ECO:0007669"/>
    <property type="project" value="UniProtKB-SubCell"/>
</dbReference>
<organism evidence="8 9">
    <name type="scientific">Sodiomyces alkalinus (strain CBS 110278 / VKM F-3762 / F11)</name>
    <name type="common">Alkaliphilic filamentous fungus</name>
    <dbReference type="NCBI Taxonomy" id="1314773"/>
    <lineage>
        <taxon>Eukaryota</taxon>
        <taxon>Fungi</taxon>
        <taxon>Dikarya</taxon>
        <taxon>Ascomycota</taxon>
        <taxon>Pezizomycotina</taxon>
        <taxon>Sordariomycetes</taxon>
        <taxon>Hypocreomycetidae</taxon>
        <taxon>Glomerellales</taxon>
        <taxon>Plectosphaerellaceae</taxon>
        <taxon>Sodiomyces</taxon>
    </lineage>
</organism>
<evidence type="ECO:0000256" key="3">
    <source>
        <dbReference type="ARBA" id="ARBA00004370"/>
    </source>
</evidence>
<feature type="region of interest" description="Disordered" evidence="7">
    <location>
        <begin position="262"/>
        <end position="287"/>
    </location>
</feature>
<sequence>MARLTVRGHHPKRSIGPPTCLLPGTLEANDARAHILVYGYNADVLTFQKNGTASKNYISRHAQTNSLGGILLKAALLQPVPCMYVSTYGIIFLGTLHTGSDPAAWGRNAAADGRCRHSQEALGARVRLDQHAPERRRDPQQYYLRLCQPLSWTLQGPHGHENQKTNIRGASVIVVDGNSACPPLLRVTRYGIEATHSGMCKFQNRDASGYRNVSETLFGVARQSAITIISLPGIPTRKQMSALQAVPAFGNPSGTVPCPVQSARKGKATGGEQHQGAFSQPTEPTRCLPSVEESQTHILPCMGAAKMSDWDGEIEVL</sequence>
<dbReference type="AlphaFoldDB" id="A0A3N2PMI3"/>
<evidence type="ECO:0000256" key="1">
    <source>
        <dbReference type="ARBA" id="ARBA00004173"/>
    </source>
</evidence>
<keyword evidence="6" id="KW-0472">Membrane</keyword>